<gene>
    <name evidence="1" type="ORF">OM076_02895</name>
</gene>
<dbReference type="RefSeq" id="WP_270037874.1">
    <property type="nucleotide sequence ID" value="NZ_JAPDOD010000002.1"/>
</dbReference>
<comment type="caution">
    <text evidence="1">The sequence shown here is derived from an EMBL/GenBank/DDBJ whole genome shotgun (WGS) entry which is preliminary data.</text>
</comment>
<name>A0A9X3MQ54_9ACTN</name>
<dbReference type="Proteomes" id="UP001149140">
    <property type="component" value="Unassembled WGS sequence"/>
</dbReference>
<proteinExistence type="predicted"/>
<evidence type="ECO:0000313" key="2">
    <source>
        <dbReference type="Proteomes" id="UP001149140"/>
    </source>
</evidence>
<keyword evidence="2" id="KW-1185">Reference proteome</keyword>
<protein>
    <submittedName>
        <fullName evidence="1">Uncharacterized protein</fullName>
    </submittedName>
</protein>
<dbReference type="AlphaFoldDB" id="A0A9X3MQ54"/>
<accession>A0A9X3MQ54</accession>
<organism evidence="1 2">
    <name type="scientific">Solirubrobacter ginsenosidimutans</name>
    <dbReference type="NCBI Taxonomy" id="490573"/>
    <lineage>
        <taxon>Bacteria</taxon>
        <taxon>Bacillati</taxon>
        <taxon>Actinomycetota</taxon>
        <taxon>Thermoleophilia</taxon>
        <taxon>Solirubrobacterales</taxon>
        <taxon>Solirubrobacteraceae</taxon>
        <taxon>Solirubrobacter</taxon>
    </lineage>
</organism>
<dbReference type="EMBL" id="JAPDOD010000002">
    <property type="protein sequence ID" value="MDA0159200.1"/>
    <property type="molecule type" value="Genomic_DNA"/>
</dbReference>
<reference evidence="1" key="1">
    <citation type="submission" date="2022-10" db="EMBL/GenBank/DDBJ databases">
        <title>The WGS of Solirubrobacter ginsenosidimutans DSM 21036.</title>
        <authorList>
            <person name="Jiang Z."/>
        </authorList>
    </citation>
    <scope>NUCLEOTIDE SEQUENCE</scope>
    <source>
        <strain evidence="1">DSM 21036</strain>
    </source>
</reference>
<sequence>MAKKGRRNERPRAPNSAYRDEHDSVLVLRGALTPATRAQYAEVAKGNILSQEDAWQRSVEFLFERLAVSWAIGGVEPITRQKELLARFRFASVDERRWIRETLRAHLAEHFPDMEAP</sequence>
<evidence type="ECO:0000313" key="1">
    <source>
        <dbReference type="EMBL" id="MDA0159200.1"/>
    </source>
</evidence>